<evidence type="ECO:0000256" key="2">
    <source>
        <dbReference type="ARBA" id="ARBA00022723"/>
    </source>
</evidence>
<protein>
    <submittedName>
        <fullName evidence="7">MBL fold metallo-hydrolase</fullName>
    </submittedName>
</protein>
<comment type="caution">
    <text evidence="7">The sequence shown here is derived from an EMBL/GenBank/DDBJ whole genome shotgun (WGS) entry which is preliminary data.</text>
</comment>
<dbReference type="PANTHER" id="PTHR46233:SF3">
    <property type="entry name" value="HYDROXYACYLGLUTATHIONE HYDROLASE GLOC"/>
    <property type="match status" value="1"/>
</dbReference>
<proteinExistence type="predicted"/>
<dbReference type="RefSeq" id="WP_191070865.1">
    <property type="nucleotide sequence ID" value="NZ_CP060506.1"/>
</dbReference>
<evidence type="ECO:0000256" key="1">
    <source>
        <dbReference type="ARBA" id="ARBA00001947"/>
    </source>
</evidence>
<evidence type="ECO:0000313" key="8">
    <source>
        <dbReference type="Proteomes" id="UP000627538"/>
    </source>
</evidence>
<evidence type="ECO:0000259" key="6">
    <source>
        <dbReference type="SMART" id="SM00849"/>
    </source>
</evidence>
<name>A0A8I0KQT4_9ACTO</name>
<dbReference type="InterPro" id="IPR001279">
    <property type="entry name" value="Metallo-B-lactamas"/>
</dbReference>
<evidence type="ECO:0000313" key="7">
    <source>
        <dbReference type="EMBL" id="MBD3688762.1"/>
    </source>
</evidence>
<dbReference type="CDD" id="cd06262">
    <property type="entry name" value="metallo-hydrolase-like_MBL-fold"/>
    <property type="match status" value="1"/>
</dbReference>
<dbReference type="InterPro" id="IPR036866">
    <property type="entry name" value="RibonucZ/Hydroxyglut_hydro"/>
</dbReference>
<keyword evidence="3 7" id="KW-0378">Hydrolase</keyword>
<dbReference type="Pfam" id="PF00753">
    <property type="entry name" value="Lactamase_B"/>
    <property type="match status" value="1"/>
</dbReference>
<dbReference type="Gene3D" id="3.60.15.10">
    <property type="entry name" value="Ribonuclease Z/Hydroxyacylglutathione hydrolase-like"/>
    <property type="match status" value="1"/>
</dbReference>
<organism evidence="7 8">
    <name type="scientific">Nanchangia anserum</name>
    <dbReference type="NCBI Taxonomy" id="2692125"/>
    <lineage>
        <taxon>Bacteria</taxon>
        <taxon>Bacillati</taxon>
        <taxon>Actinomycetota</taxon>
        <taxon>Actinomycetes</taxon>
        <taxon>Actinomycetales</taxon>
        <taxon>Actinomycetaceae</taxon>
        <taxon>Nanchangia</taxon>
    </lineage>
</organism>
<gene>
    <name evidence="7" type="ORF">H8R10_00690</name>
</gene>
<reference evidence="7 8" key="1">
    <citation type="submission" date="2020-08" db="EMBL/GenBank/DDBJ databases">
        <title>Winkia gen. nov., sp. nov., isolated from faeces of the Anser albifrons in China.</title>
        <authorList>
            <person name="Liu Q."/>
        </authorList>
    </citation>
    <scope>NUCLEOTIDE SEQUENCE [LARGE SCALE GENOMIC DNA]</scope>
    <source>
        <strain evidence="7 8">C62</strain>
    </source>
</reference>
<feature type="region of interest" description="Disordered" evidence="5">
    <location>
        <begin position="217"/>
        <end position="240"/>
    </location>
</feature>
<accession>A0A8I0KQT4</accession>
<dbReference type="EMBL" id="JACRUO010000001">
    <property type="protein sequence ID" value="MBD3688762.1"/>
    <property type="molecule type" value="Genomic_DNA"/>
</dbReference>
<keyword evidence="2" id="KW-0479">Metal-binding</keyword>
<sequence>MIVDLIVSDFLDANCYVVAPARGGQALVIDPGAGTAAEISRRLAAYDLSIGAVLLTHGHPDHVWDAAAVAGQAPVYVPEPDLYRLDDPASAANMGEVFAAALSQLPMPWRTPENLRAVPAQAASQPVELVDDLAVRMLPAPGHSEGSAVFFVAGPITEGSAVACGEDAALICFDGDVIFAGAIGRTDLPGGDSRQMMHSLRTLLNVVDPETVLLPGHGPATTMGREAQTNPYLNQARHVG</sequence>
<dbReference type="InterPro" id="IPR051453">
    <property type="entry name" value="MBL_Glyoxalase_II"/>
</dbReference>
<feature type="domain" description="Metallo-beta-lactamase" evidence="6">
    <location>
        <begin position="12"/>
        <end position="217"/>
    </location>
</feature>
<keyword evidence="8" id="KW-1185">Reference proteome</keyword>
<comment type="cofactor">
    <cofactor evidence="1">
        <name>Zn(2+)</name>
        <dbReference type="ChEBI" id="CHEBI:29105"/>
    </cofactor>
</comment>
<dbReference type="SMART" id="SM00849">
    <property type="entry name" value="Lactamase_B"/>
    <property type="match status" value="1"/>
</dbReference>
<evidence type="ECO:0000256" key="4">
    <source>
        <dbReference type="ARBA" id="ARBA00022833"/>
    </source>
</evidence>
<dbReference type="GO" id="GO:0016787">
    <property type="term" value="F:hydrolase activity"/>
    <property type="evidence" value="ECO:0007669"/>
    <property type="project" value="UniProtKB-KW"/>
</dbReference>
<dbReference type="PANTHER" id="PTHR46233">
    <property type="entry name" value="HYDROXYACYLGLUTATHIONE HYDROLASE GLOC"/>
    <property type="match status" value="1"/>
</dbReference>
<evidence type="ECO:0000256" key="3">
    <source>
        <dbReference type="ARBA" id="ARBA00022801"/>
    </source>
</evidence>
<dbReference type="GO" id="GO:0046872">
    <property type="term" value="F:metal ion binding"/>
    <property type="evidence" value="ECO:0007669"/>
    <property type="project" value="UniProtKB-KW"/>
</dbReference>
<dbReference type="AlphaFoldDB" id="A0A8I0KQT4"/>
<evidence type="ECO:0000256" key="5">
    <source>
        <dbReference type="SAM" id="MobiDB-lite"/>
    </source>
</evidence>
<dbReference type="Proteomes" id="UP000627538">
    <property type="component" value="Unassembled WGS sequence"/>
</dbReference>
<keyword evidence="4" id="KW-0862">Zinc</keyword>
<dbReference type="SUPFAM" id="SSF56281">
    <property type="entry name" value="Metallo-hydrolase/oxidoreductase"/>
    <property type="match status" value="1"/>
</dbReference>